<dbReference type="EMBL" id="FQWD01000003">
    <property type="protein sequence ID" value="SHG36666.1"/>
    <property type="molecule type" value="Genomic_DNA"/>
</dbReference>
<dbReference type="Proteomes" id="UP000184520">
    <property type="component" value="Unassembled WGS sequence"/>
</dbReference>
<dbReference type="OrthoDB" id="9791166at2"/>
<keyword evidence="1" id="KW-1133">Transmembrane helix</keyword>
<evidence type="ECO:0000313" key="3">
    <source>
        <dbReference type="Proteomes" id="UP000184520"/>
    </source>
</evidence>
<dbReference type="PANTHER" id="PTHR34219">
    <property type="entry name" value="IRON-REGULATED INNER MEMBRANE PROTEIN-RELATED"/>
    <property type="match status" value="1"/>
</dbReference>
<reference evidence="3" key="1">
    <citation type="submission" date="2016-11" db="EMBL/GenBank/DDBJ databases">
        <authorList>
            <person name="Varghese N."/>
            <person name="Submissions S."/>
        </authorList>
    </citation>
    <scope>NUCLEOTIDE SEQUENCE [LARGE SCALE GENOMIC DNA]</scope>
    <source>
        <strain evidence="3">CGMCC 1.8995</strain>
    </source>
</reference>
<dbReference type="AlphaFoldDB" id="A0A1M5J7S3"/>
<keyword evidence="3" id="KW-1185">Reference proteome</keyword>
<dbReference type="PANTHER" id="PTHR34219:SF3">
    <property type="entry name" value="BLL7967 PROTEIN"/>
    <property type="match status" value="1"/>
</dbReference>
<gene>
    <name evidence="2" type="ORF">SAMN05216361_1981</name>
</gene>
<name>A0A1M5J7S3_9ALTE</name>
<evidence type="ECO:0000256" key="1">
    <source>
        <dbReference type="SAM" id="Phobius"/>
    </source>
</evidence>
<organism evidence="2 3">
    <name type="scientific">Marisediminitalea aggregata</name>
    <dbReference type="NCBI Taxonomy" id="634436"/>
    <lineage>
        <taxon>Bacteria</taxon>
        <taxon>Pseudomonadati</taxon>
        <taxon>Pseudomonadota</taxon>
        <taxon>Gammaproteobacteria</taxon>
        <taxon>Alteromonadales</taxon>
        <taxon>Alteromonadaceae</taxon>
        <taxon>Marisediminitalea</taxon>
    </lineage>
</organism>
<accession>A0A1M5J7S3</accession>
<dbReference type="Pfam" id="PF03929">
    <property type="entry name" value="PepSY_TM"/>
    <property type="match status" value="1"/>
</dbReference>
<keyword evidence="1" id="KW-0812">Transmembrane</keyword>
<dbReference type="RefSeq" id="WP_073321731.1">
    <property type="nucleotide sequence ID" value="NZ_FQWD01000003.1"/>
</dbReference>
<protein>
    <submittedName>
        <fullName evidence="2">Uncharacterized iron-regulated membrane protein</fullName>
    </submittedName>
</protein>
<sequence length="375" mass="41471">MKRFLITLHRWVGFPLGILFTLTVLSGIVTGFDDLLDMLKGYPASQVTLSDREMTLGIDILAQRHSGARQIALPNETQPVFTVIMRGERYVYASDLTLLHHEVSDRNGFFPFVLRLHRNYLLGRQETAGLSGAEWVAWVGLISLAISLLGIYLWWPHKRTFKLKRLVPTNNKASSYYFSHLTAGIVTVVFILLFAITGAGITYRAIAQSLLLPEPASQTSPAQPVYVSTGWKHAISTAKSVFPDGELVSVSMSAGRRTPPEYANAAQFRFHTNGDWFGLAGSVVYIDKINGAYLGHQAFADYPAGQQVYELLLPLHTGRGLTPLYLVIMLTAMSLTLVMVVAGITSFVRKKSKLEKQVSRALTSALPFIAKKSNP</sequence>
<keyword evidence="1" id="KW-0472">Membrane</keyword>
<feature type="transmembrane region" description="Helical" evidence="1">
    <location>
        <begin position="12"/>
        <end position="32"/>
    </location>
</feature>
<feature type="transmembrane region" description="Helical" evidence="1">
    <location>
        <begin position="135"/>
        <end position="155"/>
    </location>
</feature>
<feature type="transmembrane region" description="Helical" evidence="1">
    <location>
        <begin position="176"/>
        <end position="203"/>
    </location>
</feature>
<dbReference type="InterPro" id="IPR005625">
    <property type="entry name" value="PepSY-ass_TM"/>
</dbReference>
<proteinExistence type="predicted"/>
<dbReference type="STRING" id="634436.SAMN05216361_1981"/>
<feature type="transmembrane region" description="Helical" evidence="1">
    <location>
        <begin position="324"/>
        <end position="348"/>
    </location>
</feature>
<evidence type="ECO:0000313" key="2">
    <source>
        <dbReference type="EMBL" id="SHG36666.1"/>
    </source>
</evidence>